<comment type="caution">
    <text evidence="3">The sequence shown here is derived from an EMBL/GenBank/DDBJ whole genome shotgun (WGS) entry which is preliminary data.</text>
</comment>
<dbReference type="RefSeq" id="WP_304183618.1">
    <property type="nucleotide sequence ID" value="NZ_DRGM01000167.1"/>
</dbReference>
<dbReference type="InterPro" id="IPR011008">
    <property type="entry name" value="Dimeric_a/b-barrel"/>
</dbReference>
<proteinExistence type="inferred from homology"/>
<evidence type="ECO:0000256" key="1">
    <source>
        <dbReference type="ARBA" id="ARBA00007689"/>
    </source>
</evidence>
<dbReference type="Pfam" id="PF03795">
    <property type="entry name" value="YCII"/>
    <property type="match status" value="1"/>
</dbReference>
<dbReference type="PANTHER" id="PTHR35174">
    <property type="entry name" value="BLL7171 PROTEIN-RELATED"/>
    <property type="match status" value="1"/>
</dbReference>
<dbReference type="AlphaFoldDB" id="A0A7V1GFQ6"/>
<evidence type="ECO:0000259" key="2">
    <source>
        <dbReference type="Pfam" id="PF03795"/>
    </source>
</evidence>
<accession>A0A7V1GFQ6</accession>
<reference evidence="3" key="1">
    <citation type="journal article" date="2020" name="mSystems">
        <title>Genome- and Community-Level Interaction Insights into Carbon Utilization and Element Cycling Functions of Hydrothermarchaeota in Hydrothermal Sediment.</title>
        <authorList>
            <person name="Zhou Z."/>
            <person name="Liu Y."/>
            <person name="Xu W."/>
            <person name="Pan J."/>
            <person name="Luo Z.H."/>
            <person name="Li M."/>
        </authorList>
    </citation>
    <scope>NUCLEOTIDE SEQUENCE [LARGE SCALE GENOMIC DNA]</scope>
    <source>
        <strain evidence="3">HyVt-346</strain>
    </source>
</reference>
<dbReference type="Proteomes" id="UP000886188">
    <property type="component" value="Unassembled WGS sequence"/>
</dbReference>
<dbReference type="Gene3D" id="3.30.70.1060">
    <property type="entry name" value="Dimeric alpha+beta barrel"/>
    <property type="match status" value="1"/>
</dbReference>
<dbReference type="InterPro" id="IPR005545">
    <property type="entry name" value="YCII"/>
</dbReference>
<gene>
    <name evidence="3" type="ORF">ENH88_15805</name>
</gene>
<dbReference type="PANTHER" id="PTHR35174:SF3">
    <property type="entry name" value="BLL7171 PROTEIN"/>
    <property type="match status" value="1"/>
</dbReference>
<sequence>MKYVALVYYDEATMQKLSQQQWDALNQECLACGDSLRERNYMLGGQALQSTTIATTLRVRSGQVEITDGPFAETKEQLAGFYLLDVKDLNEAIHVASKIPPARYGSIEIRPVRELQTTDNQGY</sequence>
<protein>
    <submittedName>
        <fullName evidence="3">YciI family protein</fullName>
    </submittedName>
</protein>
<name>A0A7V1GFQ6_9GAMM</name>
<evidence type="ECO:0000313" key="3">
    <source>
        <dbReference type="EMBL" id="HEA17874.1"/>
    </source>
</evidence>
<dbReference type="EMBL" id="DRGM01000167">
    <property type="protein sequence ID" value="HEA17874.1"/>
    <property type="molecule type" value="Genomic_DNA"/>
</dbReference>
<comment type="similarity">
    <text evidence="1">Belongs to the YciI family.</text>
</comment>
<feature type="domain" description="YCII-related" evidence="2">
    <location>
        <begin position="1"/>
        <end position="115"/>
    </location>
</feature>
<dbReference type="SUPFAM" id="SSF54909">
    <property type="entry name" value="Dimeric alpha+beta barrel"/>
    <property type="match status" value="1"/>
</dbReference>
<organism evidence="3">
    <name type="scientific">Pseudoalteromonas prydzensis</name>
    <dbReference type="NCBI Taxonomy" id="182141"/>
    <lineage>
        <taxon>Bacteria</taxon>
        <taxon>Pseudomonadati</taxon>
        <taxon>Pseudomonadota</taxon>
        <taxon>Gammaproteobacteria</taxon>
        <taxon>Alteromonadales</taxon>
        <taxon>Pseudoalteromonadaceae</taxon>
        <taxon>Pseudoalteromonas</taxon>
    </lineage>
</organism>